<dbReference type="PROSITE" id="PS50110">
    <property type="entry name" value="RESPONSE_REGULATORY"/>
    <property type="match status" value="1"/>
</dbReference>
<dbReference type="EC" id="2.7.13.3" evidence="3"/>
<keyword evidence="10" id="KW-0902">Two-component regulatory system</keyword>
<evidence type="ECO:0000256" key="11">
    <source>
        <dbReference type="ARBA" id="ARBA00023136"/>
    </source>
</evidence>
<feature type="domain" description="HPt" evidence="17">
    <location>
        <begin position="1224"/>
        <end position="1318"/>
    </location>
</feature>
<keyword evidence="7" id="KW-0547">Nucleotide-binding</keyword>
<dbReference type="InterPro" id="IPR008207">
    <property type="entry name" value="Sig_transdc_His_kin_Hpt_dom"/>
</dbReference>
<dbReference type="Proteomes" id="UP000887104">
    <property type="component" value="Unassembled WGS sequence"/>
</dbReference>
<evidence type="ECO:0000259" key="17">
    <source>
        <dbReference type="PROSITE" id="PS50894"/>
    </source>
</evidence>
<dbReference type="SUPFAM" id="SSF47226">
    <property type="entry name" value="Histidine-containing phosphotransfer domain, HPT domain"/>
    <property type="match status" value="1"/>
</dbReference>
<dbReference type="InterPro" id="IPR035965">
    <property type="entry name" value="PAS-like_dom_sf"/>
</dbReference>
<keyword evidence="8" id="KW-0067">ATP-binding</keyword>
<feature type="modified residue" description="Phosphohistidine" evidence="12">
    <location>
        <position position="1263"/>
    </location>
</feature>
<dbReference type="SUPFAM" id="SSF47384">
    <property type="entry name" value="Homodimeric domain of signal transducing histidine kinase"/>
    <property type="match status" value="1"/>
</dbReference>
<evidence type="ECO:0000256" key="3">
    <source>
        <dbReference type="ARBA" id="ARBA00012438"/>
    </source>
</evidence>
<evidence type="ECO:0000256" key="12">
    <source>
        <dbReference type="PROSITE-ProRule" id="PRU00110"/>
    </source>
</evidence>
<dbReference type="InterPro" id="IPR004358">
    <property type="entry name" value="Sig_transdc_His_kin-like_C"/>
</dbReference>
<dbReference type="EMBL" id="BPEY01000007">
    <property type="protein sequence ID" value="GIU41689.1"/>
    <property type="molecule type" value="Genomic_DNA"/>
</dbReference>
<evidence type="ECO:0000259" key="15">
    <source>
        <dbReference type="PROSITE" id="PS50109"/>
    </source>
</evidence>
<dbReference type="CDD" id="cd17546">
    <property type="entry name" value="REC_hyHK_CKI1_RcsC-like"/>
    <property type="match status" value="1"/>
</dbReference>
<evidence type="ECO:0000313" key="18">
    <source>
        <dbReference type="EMBL" id="GIU41689.1"/>
    </source>
</evidence>
<evidence type="ECO:0000256" key="7">
    <source>
        <dbReference type="ARBA" id="ARBA00022741"/>
    </source>
</evidence>
<feature type="chain" id="PRO_5047088839" description="histidine kinase" evidence="14">
    <location>
        <begin position="20"/>
        <end position="1318"/>
    </location>
</feature>
<gene>
    <name evidence="18" type="ORF">TUM4438_06520</name>
</gene>
<keyword evidence="4" id="KW-1003">Cell membrane</keyword>
<dbReference type="PROSITE" id="PS50109">
    <property type="entry name" value="HIS_KIN"/>
    <property type="match status" value="1"/>
</dbReference>
<evidence type="ECO:0000259" key="16">
    <source>
        <dbReference type="PROSITE" id="PS50110"/>
    </source>
</evidence>
<protein>
    <recommendedName>
        <fullName evidence="3">histidine kinase</fullName>
        <ecNumber evidence="3">2.7.13.3</ecNumber>
    </recommendedName>
</protein>
<dbReference type="InterPro" id="IPR001789">
    <property type="entry name" value="Sig_transdc_resp-reg_receiver"/>
</dbReference>
<evidence type="ECO:0000256" key="1">
    <source>
        <dbReference type="ARBA" id="ARBA00000085"/>
    </source>
</evidence>
<feature type="modified residue" description="4-aspartylphosphate" evidence="13">
    <location>
        <position position="1115"/>
    </location>
</feature>
<dbReference type="SMART" id="SM00448">
    <property type="entry name" value="REC"/>
    <property type="match status" value="1"/>
</dbReference>
<dbReference type="SUPFAM" id="SSF53850">
    <property type="entry name" value="Periplasmic binding protein-like II"/>
    <property type="match status" value="2"/>
</dbReference>
<dbReference type="InterPro" id="IPR036890">
    <property type="entry name" value="HATPase_C_sf"/>
</dbReference>
<dbReference type="PROSITE" id="PS50894">
    <property type="entry name" value="HPT"/>
    <property type="match status" value="1"/>
</dbReference>
<dbReference type="InterPro" id="IPR005467">
    <property type="entry name" value="His_kinase_dom"/>
</dbReference>
<evidence type="ECO:0000256" key="6">
    <source>
        <dbReference type="ARBA" id="ARBA00022692"/>
    </source>
</evidence>
<evidence type="ECO:0000256" key="8">
    <source>
        <dbReference type="ARBA" id="ARBA00022840"/>
    </source>
</evidence>
<evidence type="ECO:0000313" key="19">
    <source>
        <dbReference type="Proteomes" id="UP000887104"/>
    </source>
</evidence>
<dbReference type="PRINTS" id="PR00344">
    <property type="entry name" value="BCTRLSENSOR"/>
</dbReference>
<dbReference type="SUPFAM" id="SSF55785">
    <property type="entry name" value="PYP-like sensor domain (PAS domain)"/>
    <property type="match status" value="1"/>
</dbReference>
<sequence>MRQALLLILLVSVSLSISASDKTNAPSAIDSNNVIKVGYPASDWQPFTYVSKDKKAIGLLPSLLQEITKNAGYEIDVVIYPSYEQVLRAVKQGEVDIVMGASKTPERTTWLSFSSSLMLVPKAGVTYQKDNFNLLNLQGQVIATEKGFAINELLRTYTSQVKIANFLDSQQAYKSVLNGTTDAYIGNAITLDYIHTHQDEANNLNIHLISNMPYESLHFAGLHSNEALLSKLDAALKALPSETFDKLYDAWLTSSQVKYIYQRQGLNLTESELDAIRQKEVIQVLYSADNYPFAFTNNDGEMDGMSADLLEVISNKLGVKIEATEFHGQNIEKYFSENSFELIPAYTCEPNTITAVQCASAYTEDPWIAVASTNLTKAQLKSSKKVAVLNKHAQQVKAETNFPNADVTVYNSTKHLLNAVIDGKVNVGILPLSMSSGVISERYFGQLKVIPNPLEQQNRFVSFAVNQNNPVLLSILNKAKSSIDEDELQAIEHKWNDISINSDFSFEKLPTWLFLIFGGISTVFFVIVYSNRKLKNEISQRHSVEKELRLVNSNFGGIVAQLIRYGDDIDDITWSYVSANIEKYLGLTPEQLYQNPSILLGFLREHADNYEFLQDIEASRFSDSLYTTLKLTIAGKTLWFQLTGVCTKVDRNRHWTFTLVDISLLKEKQAELDEARLQAEAATEAKSRFLAMMSHEIRTPISGILSLLELMPEHINNKELQGIHKNLTHSGSNLLNIVNDVLDFSKIEAGKLELNPESHNLSGFICELVQPHIAHVERKGLKFRLWLDPKLAYSFTFDNLRLKQVLNNLLNNASKFTTQGEIWLSVDLLSSTDKQQTISFAVTDSGIGINEDYISKLFLPFEQVDLSSERRFSGTGLGLSICEQLIKLMGGEISVSSTYGHGSTFRLNLTFAIAAVEVPAAINKRCGIMHSDESNLDMLSEYLASWGGTPFNLQGIEHKAALATSITKADIDILLIADTWCEQHMITATWFKRNFPAIQVILLKNQSLLSPVPTSLGWTLSINPIIPEQLLHLITKPEVFESQYTNTQDDHTSGLTREQALASNKLILVAEDHPINQDVIRMQLSKLGYFADIFDNGKQALAAYNETKYSLLLTDCHMPELDGYGLASAIRQLELTQEKHLPIIALTANAMSNEKDRCHQLGFDDYLIKPVTLAKLQSILDCYLQPVGSQLLASTTENDAVTPHGLDETTAVINIDALQANFGDLALCISLLNKFIVTSNLDLQQLTLAVKQADYLAVALCAHKLKGASGVIECESLTESCGHLEAAATAQNAEAVEYQFMHIQQLLSKVSEQVKQLK</sequence>
<dbReference type="Pfam" id="PF00512">
    <property type="entry name" value="HisKA"/>
    <property type="match status" value="1"/>
</dbReference>
<dbReference type="SMART" id="SM00388">
    <property type="entry name" value="HisKA"/>
    <property type="match status" value="1"/>
</dbReference>
<dbReference type="Pfam" id="PF02518">
    <property type="entry name" value="HATPase_c"/>
    <property type="match status" value="1"/>
</dbReference>
<feature type="signal peptide" evidence="14">
    <location>
        <begin position="1"/>
        <end position="19"/>
    </location>
</feature>
<dbReference type="CDD" id="cd00082">
    <property type="entry name" value="HisKA"/>
    <property type="match status" value="1"/>
</dbReference>
<dbReference type="Pfam" id="PF00072">
    <property type="entry name" value="Response_reg"/>
    <property type="match status" value="1"/>
</dbReference>
<dbReference type="CDD" id="cd01007">
    <property type="entry name" value="PBP2_BvgS_HisK_like"/>
    <property type="match status" value="1"/>
</dbReference>
<comment type="caution">
    <text evidence="18">The sequence shown here is derived from an EMBL/GenBank/DDBJ whole genome shotgun (WGS) entry which is preliminary data.</text>
</comment>
<accession>A0ABQ4P2G3</accession>
<keyword evidence="11" id="KW-0472">Membrane</keyword>
<evidence type="ECO:0000256" key="14">
    <source>
        <dbReference type="SAM" id="SignalP"/>
    </source>
</evidence>
<reference evidence="18" key="1">
    <citation type="submission" date="2021-05" db="EMBL/GenBank/DDBJ databases">
        <title>Molecular characterization for Shewanella algae harboring chromosomal blaOXA-55-like strains isolated from clinical and environment sample.</title>
        <authorList>
            <person name="Ohama Y."/>
            <person name="Aoki K."/>
            <person name="Harada S."/>
            <person name="Moriya K."/>
            <person name="Ishii Y."/>
            <person name="Tateda K."/>
        </authorList>
    </citation>
    <scope>NUCLEOTIDE SEQUENCE</scope>
    <source>
        <strain evidence="18">JCM 11563</strain>
    </source>
</reference>
<proteinExistence type="predicted"/>
<dbReference type="InterPro" id="IPR011006">
    <property type="entry name" value="CheY-like_superfamily"/>
</dbReference>
<keyword evidence="5 13" id="KW-0597">Phosphoprotein</keyword>
<evidence type="ECO:0000256" key="13">
    <source>
        <dbReference type="PROSITE-ProRule" id="PRU00169"/>
    </source>
</evidence>
<feature type="domain" description="Histidine kinase" evidence="15">
    <location>
        <begin position="692"/>
        <end position="913"/>
    </location>
</feature>
<dbReference type="Gene3D" id="3.30.565.10">
    <property type="entry name" value="Histidine kinase-like ATPase, C-terminal domain"/>
    <property type="match status" value="1"/>
</dbReference>
<evidence type="ECO:0000256" key="9">
    <source>
        <dbReference type="ARBA" id="ARBA00022989"/>
    </source>
</evidence>
<dbReference type="Gene3D" id="3.40.190.10">
    <property type="entry name" value="Periplasmic binding protein-like II"/>
    <property type="match status" value="4"/>
</dbReference>
<keyword evidence="9" id="KW-1133">Transmembrane helix</keyword>
<dbReference type="Gene3D" id="1.20.120.160">
    <property type="entry name" value="HPT domain"/>
    <property type="match status" value="1"/>
</dbReference>
<feature type="domain" description="Response regulatory" evidence="16">
    <location>
        <begin position="1066"/>
        <end position="1184"/>
    </location>
</feature>
<name>A0ABQ4P2G3_9GAMM</name>
<dbReference type="SMART" id="SM00062">
    <property type="entry name" value="PBPb"/>
    <property type="match status" value="2"/>
</dbReference>
<evidence type="ECO:0000256" key="4">
    <source>
        <dbReference type="ARBA" id="ARBA00022475"/>
    </source>
</evidence>
<keyword evidence="19" id="KW-1185">Reference proteome</keyword>
<organism evidence="18 19">
    <name type="scientific">Shewanella sairae</name>
    <dbReference type="NCBI Taxonomy" id="190310"/>
    <lineage>
        <taxon>Bacteria</taxon>
        <taxon>Pseudomonadati</taxon>
        <taxon>Pseudomonadota</taxon>
        <taxon>Gammaproteobacteria</taxon>
        <taxon>Alteromonadales</taxon>
        <taxon>Shewanellaceae</taxon>
        <taxon>Shewanella</taxon>
    </lineage>
</organism>
<dbReference type="Gene3D" id="1.10.287.130">
    <property type="match status" value="1"/>
</dbReference>
<dbReference type="SUPFAM" id="SSF55874">
    <property type="entry name" value="ATPase domain of HSP90 chaperone/DNA topoisomerase II/histidine kinase"/>
    <property type="match status" value="1"/>
</dbReference>
<evidence type="ECO:0000256" key="5">
    <source>
        <dbReference type="ARBA" id="ARBA00022553"/>
    </source>
</evidence>
<dbReference type="SMART" id="SM00387">
    <property type="entry name" value="HATPase_c"/>
    <property type="match status" value="1"/>
</dbReference>
<dbReference type="InterPro" id="IPR003661">
    <property type="entry name" value="HisK_dim/P_dom"/>
</dbReference>
<evidence type="ECO:0000256" key="10">
    <source>
        <dbReference type="ARBA" id="ARBA00023012"/>
    </source>
</evidence>
<dbReference type="InterPro" id="IPR036097">
    <property type="entry name" value="HisK_dim/P_sf"/>
</dbReference>
<keyword evidence="6" id="KW-0812">Transmembrane</keyword>
<dbReference type="InterPro" id="IPR036641">
    <property type="entry name" value="HPT_dom_sf"/>
</dbReference>
<comment type="subcellular location">
    <subcellularLocation>
        <location evidence="2">Cell membrane</location>
        <topology evidence="2">Multi-pass membrane protein</topology>
    </subcellularLocation>
</comment>
<dbReference type="PANTHER" id="PTHR45339:SF1">
    <property type="entry name" value="HYBRID SIGNAL TRANSDUCTION HISTIDINE KINASE J"/>
    <property type="match status" value="1"/>
</dbReference>
<keyword evidence="14" id="KW-0732">Signal</keyword>
<comment type="catalytic activity">
    <reaction evidence="1">
        <text>ATP + protein L-histidine = ADP + protein N-phospho-L-histidine.</text>
        <dbReference type="EC" id="2.7.13.3"/>
    </reaction>
</comment>
<dbReference type="InterPro" id="IPR003594">
    <property type="entry name" value="HATPase_dom"/>
</dbReference>
<dbReference type="Pfam" id="PF01627">
    <property type="entry name" value="Hpt"/>
    <property type="match status" value="1"/>
</dbReference>
<dbReference type="Gene3D" id="3.40.50.2300">
    <property type="match status" value="1"/>
</dbReference>
<evidence type="ECO:0000256" key="2">
    <source>
        <dbReference type="ARBA" id="ARBA00004651"/>
    </source>
</evidence>
<dbReference type="Pfam" id="PF00497">
    <property type="entry name" value="SBP_bac_3"/>
    <property type="match status" value="2"/>
</dbReference>
<dbReference type="CDD" id="cd16922">
    <property type="entry name" value="HATPase_EvgS-ArcB-TorS-like"/>
    <property type="match status" value="1"/>
</dbReference>
<dbReference type="InterPro" id="IPR001638">
    <property type="entry name" value="Solute-binding_3/MltF_N"/>
</dbReference>
<dbReference type="PANTHER" id="PTHR45339">
    <property type="entry name" value="HYBRID SIGNAL TRANSDUCTION HISTIDINE KINASE J"/>
    <property type="match status" value="1"/>
</dbReference>
<dbReference type="SUPFAM" id="SSF52172">
    <property type="entry name" value="CheY-like"/>
    <property type="match status" value="1"/>
</dbReference>